<evidence type="ECO:0000313" key="2">
    <source>
        <dbReference type="EMBL" id="MCS7482991.1"/>
    </source>
</evidence>
<reference evidence="2" key="1">
    <citation type="submission" date="2022-08" db="EMBL/GenBank/DDBJ databases">
        <authorList>
            <person name="Tistechok S."/>
            <person name="Samborskyy M."/>
            <person name="Roman I."/>
        </authorList>
    </citation>
    <scope>NUCLEOTIDE SEQUENCE</scope>
    <source>
        <strain evidence="2">DSM 103496</strain>
    </source>
</reference>
<feature type="transmembrane region" description="Helical" evidence="1">
    <location>
        <begin position="69"/>
        <end position="88"/>
    </location>
</feature>
<dbReference type="EMBL" id="JANYMP010000028">
    <property type="protein sequence ID" value="MCS7482991.1"/>
    <property type="molecule type" value="Genomic_DNA"/>
</dbReference>
<evidence type="ECO:0000256" key="1">
    <source>
        <dbReference type="SAM" id="Phobius"/>
    </source>
</evidence>
<keyword evidence="3" id="KW-1185">Reference proteome</keyword>
<sequence>MTAPAPTAEPSSAPTLHQPRRGLIAVVEVVLVVLLAFAAHWCWQRGIQTFSYPVEGRPPLVSTRYHGNWIGGSIVLATVAGILLLDAIRQTLLAVRTRDRRPPEDVAQTTDELV</sequence>
<gene>
    <name evidence="2" type="ORF">NZH93_39605</name>
</gene>
<keyword evidence="1" id="KW-0472">Membrane</keyword>
<keyword evidence="1" id="KW-1133">Transmembrane helix</keyword>
<dbReference type="Proteomes" id="UP001141259">
    <property type="component" value="Unassembled WGS sequence"/>
</dbReference>
<organism evidence="2 3">
    <name type="scientific">Umezawaea endophytica</name>
    <dbReference type="NCBI Taxonomy" id="1654476"/>
    <lineage>
        <taxon>Bacteria</taxon>
        <taxon>Bacillati</taxon>
        <taxon>Actinomycetota</taxon>
        <taxon>Actinomycetes</taxon>
        <taxon>Pseudonocardiales</taxon>
        <taxon>Pseudonocardiaceae</taxon>
        <taxon>Umezawaea</taxon>
    </lineage>
</organism>
<dbReference type="AlphaFoldDB" id="A0A9X2VU49"/>
<name>A0A9X2VU49_9PSEU</name>
<protein>
    <submittedName>
        <fullName evidence="2">Uncharacterized protein</fullName>
    </submittedName>
</protein>
<keyword evidence="1" id="KW-0812">Transmembrane</keyword>
<evidence type="ECO:0000313" key="3">
    <source>
        <dbReference type="Proteomes" id="UP001141259"/>
    </source>
</evidence>
<accession>A0A9X2VU49</accession>
<proteinExistence type="predicted"/>
<feature type="transmembrane region" description="Helical" evidence="1">
    <location>
        <begin position="22"/>
        <end position="41"/>
    </location>
</feature>
<dbReference type="RefSeq" id="WP_259628454.1">
    <property type="nucleotide sequence ID" value="NZ_JANYMP010000028.1"/>
</dbReference>
<comment type="caution">
    <text evidence="2">The sequence shown here is derived from an EMBL/GenBank/DDBJ whole genome shotgun (WGS) entry which is preliminary data.</text>
</comment>